<gene>
    <name evidence="2" type="primary">LOC106476464</name>
</gene>
<evidence type="ECO:0000313" key="2">
    <source>
        <dbReference type="RefSeq" id="XP_013792575.1"/>
    </source>
</evidence>
<name>A0ABM1C1G3_LIMPO</name>
<keyword evidence="1" id="KW-1185">Reference proteome</keyword>
<dbReference type="Proteomes" id="UP000694941">
    <property type="component" value="Unplaced"/>
</dbReference>
<dbReference type="PANTHER" id="PTHR21530">
    <property type="entry name" value="PHEROMONE SHUTDOWN PROTEIN"/>
    <property type="match status" value="1"/>
</dbReference>
<dbReference type="InterPro" id="IPR002816">
    <property type="entry name" value="TraB/PrgY/GumN_fam"/>
</dbReference>
<dbReference type="CDD" id="cd14726">
    <property type="entry name" value="TraB_PrgY-like"/>
    <property type="match status" value="1"/>
</dbReference>
<dbReference type="Pfam" id="PF01963">
    <property type="entry name" value="TraB_PrgY_gumN"/>
    <property type="match status" value="1"/>
</dbReference>
<accession>A0ABM1C1G3</accession>
<reference evidence="2" key="1">
    <citation type="submission" date="2025-08" db="UniProtKB">
        <authorList>
            <consortium name="RefSeq"/>
        </authorList>
    </citation>
    <scope>IDENTIFICATION</scope>
    <source>
        <tissue evidence="2">Muscle</tissue>
    </source>
</reference>
<dbReference type="RefSeq" id="XP_013792575.1">
    <property type="nucleotide sequence ID" value="XM_013937121.2"/>
</dbReference>
<dbReference type="GeneID" id="106476464"/>
<dbReference type="InterPro" id="IPR046345">
    <property type="entry name" value="TraB_PrgY-like"/>
</dbReference>
<evidence type="ECO:0000313" key="1">
    <source>
        <dbReference type="Proteomes" id="UP000694941"/>
    </source>
</evidence>
<sequence length="268" mass="30198">MVELCRRRANILALDEKTILEESRNMNLEKVRDAIRQNGLVQGVMYLLLLSMSAHLTKELGMAPGGEFRRAFSEAKKVPGCLIHLGDRPIQITLQRVLASLSLWQKLRVAWYMLTSKEPISKEEVEKCKQRDLLEEMLAEMTGEFPALSTVFVKERDMYLAYSLRLAATPLQDPKSPSGMKPSVVVGVVGIGHVPGIVENWEKISDADITPLLIVPEPSLAAKVFRHTLKISVLSLALWGCWRLLPSSFKSTLTSQRPLDWLNHIFTH</sequence>
<dbReference type="PANTHER" id="PTHR21530:SF7">
    <property type="entry name" value="TRAB DOMAIN-CONTAINING PROTEIN"/>
    <property type="match status" value="1"/>
</dbReference>
<protein>
    <submittedName>
        <fullName evidence="2">TraB domain-containing protein-like</fullName>
    </submittedName>
</protein>
<organism evidence="1 2">
    <name type="scientific">Limulus polyphemus</name>
    <name type="common">Atlantic horseshoe crab</name>
    <dbReference type="NCBI Taxonomy" id="6850"/>
    <lineage>
        <taxon>Eukaryota</taxon>
        <taxon>Metazoa</taxon>
        <taxon>Ecdysozoa</taxon>
        <taxon>Arthropoda</taxon>
        <taxon>Chelicerata</taxon>
        <taxon>Merostomata</taxon>
        <taxon>Xiphosura</taxon>
        <taxon>Limulidae</taxon>
        <taxon>Limulus</taxon>
    </lineage>
</organism>
<proteinExistence type="predicted"/>